<organism evidence="1 2">
    <name type="scientific">Streptomyces thermocoprophilus</name>
    <dbReference type="NCBI Taxonomy" id="78356"/>
    <lineage>
        <taxon>Bacteria</taxon>
        <taxon>Bacillati</taxon>
        <taxon>Actinomycetota</taxon>
        <taxon>Actinomycetes</taxon>
        <taxon>Kitasatosporales</taxon>
        <taxon>Streptomycetaceae</taxon>
        <taxon>Streptomyces</taxon>
    </lineage>
</organism>
<evidence type="ECO:0000313" key="2">
    <source>
        <dbReference type="Proteomes" id="UP001589703"/>
    </source>
</evidence>
<sequence length="68" mass="7951">MNAKHTTLWRLLLSPRTSWHALALMRRARTHASPPRHLSFDAAWRQSRVQHHPGDSHYLLHGHGDDRT</sequence>
<keyword evidence="2" id="KW-1185">Reference proteome</keyword>
<accession>A0ABV5VBL5</accession>
<name>A0ABV5VBL5_9ACTN</name>
<dbReference type="RefSeq" id="WP_266475673.1">
    <property type="nucleotide sequence ID" value="NZ_JBHMAR010000007.1"/>
</dbReference>
<comment type="caution">
    <text evidence="1">The sequence shown here is derived from an EMBL/GenBank/DDBJ whole genome shotgun (WGS) entry which is preliminary data.</text>
</comment>
<proteinExistence type="predicted"/>
<dbReference type="EMBL" id="JBHMAR010000007">
    <property type="protein sequence ID" value="MFB9735216.1"/>
    <property type="molecule type" value="Genomic_DNA"/>
</dbReference>
<dbReference type="Proteomes" id="UP001589703">
    <property type="component" value="Unassembled WGS sequence"/>
</dbReference>
<gene>
    <name evidence="1" type="ORF">ACFFRO_08730</name>
</gene>
<reference evidence="1 2" key="1">
    <citation type="submission" date="2024-09" db="EMBL/GenBank/DDBJ databases">
        <authorList>
            <person name="Sun Q."/>
            <person name="Mori K."/>
        </authorList>
    </citation>
    <scope>NUCLEOTIDE SEQUENCE [LARGE SCALE GENOMIC DNA]</scope>
    <source>
        <strain evidence="1 2">JCM 10918</strain>
    </source>
</reference>
<protein>
    <recommendedName>
        <fullName evidence="3">Secreted protein</fullName>
    </recommendedName>
</protein>
<evidence type="ECO:0000313" key="1">
    <source>
        <dbReference type="EMBL" id="MFB9735216.1"/>
    </source>
</evidence>
<evidence type="ECO:0008006" key="3">
    <source>
        <dbReference type="Google" id="ProtNLM"/>
    </source>
</evidence>